<dbReference type="Proteomes" id="UP000006038">
    <property type="component" value="Chromosome 4"/>
</dbReference>
<dbReference type="HOGENOM" id="CLU_1059148_0_0_1"/>
<evidence type="ECO:0000313" key="2">
    <source>
        <dbReference type="Proteomes" id="UP000006038"/>
    </source>
</evidence>
<dbReference type="Gramene" id="OB04G10020.1">
    <property type="protein sequence ID" value="OB04G10020.1"/>
    <property type="gene ID" value="OB04G10020"/>
</dbReference>
<name>J3LV27_ORYBR</name>
<dbReference type="EnsemblPlants" id="OB04G10020.1">
    <property type="protein sequence ID" value="OB04G10020.1"/>
    <property type="gene ID" value="OB04G10020"/>
</dbReference>
<evidence type="ECO:0000313" key="1">
    <source>
        <dbReference type="EnsemblPlants" id="OB04G10020.1"/>
    </source>
</evidence>
<accession>J3LV27</accession>
<dbReference type="AlphaFoldDB" id="J3LV27"/>
<proteinExistence type="predicted"/>
<organism evidence="1">
    <name type="scientific">Oryza brachyantha</name>
    <name type="common">malo sina</name>
    <dbReference type="NCBI Taxonomy" id="4533"/>
    <lineage>
        <taxon>Eukaryota</taxon>
        <taxon>Viridiplantae</taxon>
        <taxon>Streptophyta</taxon>
        <taxon>Embryophyta</taxon>
        <taxon>Tracheophyta</taxon>
        <taxon>Spermatophyta</taxon>
        <taxon>Magnoliopsida</taxon>
        <taxon>Liliopsida</taxon>
        <taxon>Poales</taxon>
        <taxon>Poaceae</taxon>
        <taxon>BOP clade</taxon>
        <taxon>Oryzoideae</taxon>
        <taxon>Oryzeae</taxon>
        <taxon>Oryzinae</taxon>
        <taxon>Oryza</taxon>
    </lineage>
</organism>
<keyword evidence="2" id="KW-1185">Reference proteome</keyword>
<reference evidence="1" key="1">
    <citation type="journal article" date="2013" name="Nat. Commun.">
        <title>Whole-genome sequencing of Oryza brachyantha reveals mechanisms underlying Oryza genome evolution.</title>
        <authorList>
            <person name="Chen J."/>
            <person name="Huang Q."/>
            <person name="Gao D."/>
            <person name="Wang J."/>
            <person name="Lang Y."/>
            <person name="Liu T."/>
            <person name="Li B."/>
            <person name="Bai Z."/>
            <person name="Luis Goicoechea J."/>
            <person name="Liang C."/>
            <person name="Chen C."/>
            <person name="Zhang W."/>
            <person name="Sun S."/>
            <person name="Liao Y."/>
            <person name="Zhang X."/>
            <person name="Yang L."/>
            <person name="Song C."/>
            <person name="Wang M."/>
            <person name="Shi J."/>
            <person name="Liu G."/>
            <person name="Liu J."/>
            <person name="Zhou H."/>
            <person name="Zhou W."/>
            <person name="Yu Q."/>
            <person name="An N."/>
            <person name="Chen Y."/>
            <person name="Cai Q."/>
            <person name="Wang B."/>
            <person name="Liu B."/>
            <person name="Min J."/>
            <person name="Huang Y."/>
            <person name="Wu H."/>
            <person name="Li Z."/>
            <person name="Zhang Y."/>
            <person name="Yin Y."/>
            <person name="Song W."/>
            <person name="Jiang J."/>
            <person name="Jackson S.A."/>
            <person name="Wing R.A."/>
            <person name="Wang J."/>
            <person name="Chen M."/>
        </authorList>
    </citation>
    <scope>NUCLEOTIDE SEQUENCE [LARGE SCALE GENOMIC DNA]</scope>
    <source>
        <strain evidence="1">cv. IRGC 101232</strain>
    </source>
</reference>
<reference evidence="1" key="2">
    <citation type="submission" date="2013-04" db="UniProtKB">
        <authorList>
            <consortium name="EnsemblPlants"/>
        </authorList>
    </citation>
    <scope>IDENTIFICATION</scope>
</reference>
<protein>
    <submittedName>
        <fullName evidence="1">Uncharacterized protein</fullName>
    </submittedName>
</protein>
<sequence>MSAGSGSRGGSIPLGGDVQNDGEMAAGGGLYRTTAAAMAAVVPVRKAAGEGPGKGGEACCSISRGRDGWEQRRRFQSNLEIGHWKAVKKVLRFSITCSRLRELITLRHYGEFPLPNPKSGGIPAITFFTDGLARSASHHALTHGVKGLQYRFAPRPLPVLRQRRVGGGPACVGTVKVLVLSRSSSDARLLRVLPFLGLSKIDPRGMDLLARPGEAHSRSTAGTLSTSSEALARPQCSDLSARFCTHCLALSLGRGTIVEDSAV</sequence>